<dbReference type="OMA" id="FLQNGCR"/>
<dbReference type="OrthoDB" id="29460at2759"/>
<dbReference type="EMBL" id="KB199651">
    <property type="protein sequence ID" value="ESP04870.1"/>
    <property type="molecule type" value="Genomic_DNA"/>
</dbReference>
<proteinExistence type="predicted"/>
<evidence type="ECO:0000313" key="4">
    <source>
        <dbReference type="EMBL" id="ESP04870.1"/>
    </source>
</evidence>
<organism evidence="4 5">
    <name type="scientific">Lottia gigantea</name>
    <name type="common">Giant owl limpet</name>
    <dbReference type="NCBI Taxonomy" id="225164"/>
    <lineage>
        <taxon>Eukaryota</taxon>
        <taxon>Metazoa</taxon>
        <taxon>Spiralia</taxon>
        <taxon>Lophotrochozoa</taxon>
        <taxon>Mollusca</taxon>
        <taxon>Gastropoda</taxon>
        <taxon>Patellogastropoda</taxon>
        <taxon>Lottioidea</taxon>
        <taxon>Lottiidae</taxon>
        <taxon>Lottia</taxon>
    </lineage>
</organism>
<keyword evidence="2" id="KW-0812">Transmembrane</keyword>
<evidence type="ECO:0000256" key="3">
    <source>
        <dbReference type="SAM" id="SignalP"/>
    </source>
</evidence>
<dbReference type="Pfam" id="PF02157">
    <property type="entry name" value="Man-6-P_recep"/>
    <property type="match status" value="1"/>
</dbReference>
<name>V4CQX8_LOTGI</name>
<feature type="transmembrane region" description="Helical" evidence="2">
    <location>
        <begin position="181"/>
        <end position="200"/>
    </location>
</feature>
<dbReference type="InterPro" id="IPR028927">
    <property type="entry name" value="Man-6-P_rcpt"/>
</dbReference>
<dbReference type="HOGENOM" id="CLU_058440_1_0_1"/>
<evidence type="ECO:0008006" key="6">
    <source>
        <dbReference type="Google" id="ProtNLM"/>
    </source>
</evidence>
<keyword evidence="5" id="KW-1185">Reference proteome</keyword>
<feature type="chain" id="PRO_5004719988" description="Cation-dependent mannose-6-phosphate receptor" evidence="3">
    <location>
        <begin position="23"/>
        <end position="250"/>
    </location>
</feature>
<keyword evidence="2" id="KW-0472">Membrane</keyword>
<evidence type="ECO:0000313" key="5">
    <source>
        <dbReference type="Proteomes" id="UP000030746"/>
    </source>
</evidence>
<reference evidence="4 5" key="1">
    <citation type="journal article" date="2013" name="Nature">
        <title>Insights into bilaterian evolution from three spiralian genomes.</title>
        <authorList>
            <person name="Simakov O."/>
            <person name="Marletaz F."/>
            <person name="Cho S.J."/>
            <person name="Edsinger-Gonzales E."/>
            <person name="Havlak P."/>
            <person name="Hellsten U."/>
            <person name="Kuo D.H."/>
            <person name="Larsson T."/>
            <person name="Lv J."/>
            <person name="Arendt D."/>
            <person name="Savage R."/>
            <person name="Osoegawa K."/>
            <person name="de Jong P."/>
            <person name="Grimwood J."/>
            <person name="Chapman J.A."/>
            <person name="Shapiro H."/>
            <person name="Aerts A."/>
            <person name="Otillar R.P."/>
            <person name="Terry A.Y."/>
            <person name="Boore J.L."/>
            <person name="Grigoriev I.V."/>
            <person name="Lindberg D.R."/>
            <person name="Seaver E.C."/>
            <person name="Weisblat D.A."/>
            <person name="Putnam N.H."/>
            <person name="Rokhsar D.S."/>
        </authorList>
    </citation>
    <scope>NUCLEOTIDE SEQUENCE [LARGE SCALE GENOMIC DNA]</scope>
</reference>
<evidence type="ECO:0000256" key="1">
    <source>
        <dbReference type="ARBA" id="ARBA00023180"/>
    </source>
</evidence>
<dbReference type="PANTHER" id="PTHR15071">
    <property type="entry name" value="MANNOSE-6-PHOSPHATE RECEPTOR FAMILY MEMBER"/>
    <property type="match status" value="1"/>
</dbReference>
<dbReference type="GO" id="GO:0000139">
    <property type="term" value="C:Golgi membrane"/>
    <property type="evidence" value="ECO:0007669"/>
    <property type="project" value="UniProtKB-SubCell"/>
</dbReference>
<dbReference type="CTD" id="20248153"/>
<dbReference type="RefSeq" id="XP_009044379.1">
    <property type="nucleotide sequence ID" value="XM_009046131.1"/>
</dbReference>
<accession>V4CQX8</accession>
<dbReference type="GeneID" id="20248153"/>
<dbReference type="SUPFAM" id="SSF50911">
    <property type="entry name" value="Mannose 6-phosphate receptor domain"/>
    <property type="match status" value="1"/>
</dbReference>
<dbReference type="STRING" id="225164.V4CQX8"/>
<dbReference type="InterPro" id="IPR009011">
    <property type="entry name" value="Man6P_isomerase_rcpt-bd_dom_sf"/>
</dbReference>
<gene>
    <name evidence="4" type="ORF">LOTGIDRAFT_229960</name>
</gene>
<evidence type="ECO:0000256" key="2">
    <source>
        <dbReference type="SAM" id="Phobius"/>
    </source>
</evidence>
<keyword evidence="2" id="KW-1133">Transmembrane helix</keyword>
<feature type="signal peptide" evidence="3">
    <location>
        <begin position="1"/>
        <end position="22"/>
    </location>
</feature>
<dbReference type="AlphaFoldDB" id="V4CQX8"/>
<keyword evidence="3" id="KW-0732">Signal</keyword>
<dbReference type="GO" id="GO:0005802">
    <property type="term" value="C:trans-Golgi network"/>
    <property type="evidence" value="ECO:0007669"/>
    <property type="project" value="TreeGrafter"/>
</dbReference>
<dbReference type="KEGG" id="lgi:LOTGIDRAFT_229960"/>
<sequence>MSIMIKFCMILGTFALAKSISAQLCVQTDSCTCRFDDGKASAKLGIEDGLINLHKIADDGEPVLFDDDKGKIYYYTPCSTYPCTSKTNSALCLAHEQDLGDLNQVKFFTNRSSSLEKPQVSIIYHVANSNITSQVDLKCKDITEFKFEKMINSTAYLFSLTSPCACIDGCLNGHSISTGSILVLLSFSAFIIYFGVGCLYRNVVLGATGQEVIPNHLFWASLPGLIKDGYLFFLSPCLGDRASERVYERL</sequence>
<protein>
    <recommendedName>
        <fullName evidence="6">Cation-dependent mannose-6-phosphate receptor</fullName>
    </recommendedName>
</protein>
<dbReference type="Proteomes" id="UP000030746">
    <property type="component" value="Unassembled WGS sequence"/>
</dbReference>
<dbReference type="PANTHER" id="PTHR15071:SF0">
    <property type="entry name" value="MANNOSE 6-PHOSPHATE RECEPTOR-LIKE PROTEIN 1"/>
    <property type="match status" value="1"/>
</dbReference>
<keyword evidence="1" id="KW-0325">Glycoprotein</keyword>